<feature type="compositionally biased region" description="Polar residues" evidence="1">
    <location>
        <begin position="57"/>
        <end position="85"/>
    </location>
</feature>
<accession>A0A841ABQ7</accession>
<dbReference type="Proteomes" id="UP000588158">
    <property type="component" value="Unassembled WGS sequence"/>
</dbReference>
<gene>
    <name evidence="3" type="ORF">HNR70_002079</name>
</gene>
<feature type="compositionally biased region" description="Basic and acidic residues" evidence="1">
    <location>
        <begin position="87"/>
        <end position="98"/>
    </location>
</feature>
<protein>
    <submittedName>
        <fullName evidence="3">Uncharacterized protein</fullName>
    </submittedName>
</protein>
<sequence>MHTGPQYTSPQPSSPGGGGRGNALLVGGIAFAVVFLLIVGGTVGYLVLRSGGDSGAGDQTSSPTESGTATESVTDTDSSSASPTNVEEERCWRPDSAERTSSNPSGKLRGGGLQFIPPPAFDGRLSPSGLSYMNDIQSAQAIVPGSDGWASTMTVGAVEWQPGIEYPGAEVASQRILTCYFSASVWGDTQGRSLDDQVTQPVTIAGLSGYRTTATVNFAKIDVPGTTATDVAVVVLDTPQGPSAFVQDTAVGITAHEEAAGEGYESLTGIG</sequence>
<name>A0A841ABQ7_9MICO</name>
<keyword evidence="2" id="KW-0812">Transmembrane</keyword>
<evidence type="ECO:0000313" key="3">
    <source>
        <dbReference type="EMBL" id="MBB5832266.1"/>
    </source>
</evidence>
<evidence type="ECO:0000256" key="2">
    <source>
        <dbReference type="SAM" id="Phobius"/>
    </source>
</evidence>
<comment type="caution">
    <text evidence="3">The sequence shown here is derived from an EMBL/GenBank/DDBJ whole genome shotgun (WGS) entry which is preliminary data.</text>
</comment>
<keyword evidence="4" id="KW-1185">Reference proteome</keyword>
<keyword evidence="2" id="KW-1133">Transmembrane helix</keyword>
<evidence type="ECO:0000313" key="4">
    <source>
        <dbReference type="Proteomes" id="UP000588158"/>
    </source>
</evidence>
<dbReference type="EMBL" id="JACHLZ010000001">
    <property type="protein sequence ID" value="MBB5832266.1"/>
    <property type="molecule type" value="Genomic_DNA"/>
</dbReference>
<feature type="transmembrane region" description="Helical" evidence="2">
    <location>
        <begin position="23"/>
        <end position="48"/>
    </location>
</feature>
<evidence type="ECO:0000256" key="1">
    <source>
        <dbReference type="SAM" id="MobiDB-lite"/>
    </source>
</evidence>
<organism evidence="3 4">
    <name type="scientific">Brachybacterium aquaticum</name>
    <dbReference type="NCBI Taxonomy" id="1432564"/>
    <lineage>
        <taxon>Bacteria</taxon>
        <taxon>Bacillati</taxon>
        <taxon>Actinomycetota</taxon>
        <taxon>Actinomycetes</taxon>
        <taxon>Micrococcales</taxon>
        <taxon>Dermabacteraceae</taxon>
        <taxon>Brachybacterium</taxon>
    </lineage>
</organism>
<reference evidence="3 4" key="1">
    <citation type="submission" date="2020-08" db="EMBL/GenBank/DDBJ databases">
        <title>Sequencing the genomes of 1000 actinobacteria strains.</title>
        <authorList>
            <person name="Klenk H.-P."/>
        </authorList>
    </citation>
    <scope>NUCLEOTIDE SEQUENCE [LARGE SCALE GENOMIC DNA]</scope>
    <source>
        <strain evidence="3 4">DSM 28796</strain>
    </source>
</reference>
<keyword evidence="2" id="KW-0472">Membrane</keyword>
<dbReference type="RefSeq" id="WP_184325618.1">
    <property type="nucleotide sequence ID" value="NZ_JACHLZ010000001.1"/>
</dbReference>
<proteinExistence type="predicted"/>
<dbReference type="AlphaFoldDB" id="A0A841ABQ7"/>
<feature type="region of interest" description="Disordered" evidence="1">
    <location>
        <begin position="52"/>
        <end position="114"/>
    </location>
</feature>